<accession>A0A1N7MF02</accession>
<dbReference type="STRING" id="713588.SAMN05421789_108127"/>
<dbReference type="AlphaFoldDB" id="A0A1N7MF02"/>
<feature type="coiled-coil region" evidence="1">
    <location>
        <begin position="432"/>
        <end position="459"/>
    </location>
</feature>
<name>A0A1N7MF02_9FLAO</name>
<evidence type="ECO:0000313" key="3">
    <source>
        <dbReference type="Proteomes" id="UP000185839"/>
    </source>
</evidence>
<gene>
    <name evidence="2" type="ORF">SAMN05421789_108127</name>
</gene>
<dbReference type="Proteomes" id="UP000185839">
    <property type="component" value="Unassembled WGS sequence"/>
</dbReference>
<sequence length="1130" mass="133284">MNNNIVSAPINAGENAIIGNGNTIIQNFISGLDILLGEYKDQLTNISNLLNEFKPKTALNLLQDIEYRIKDKEIAQKELLSGKIFYLKGLCKSEVETFRKEDSAKDFVKAYNINKNDNTFRDRACIEYLNLQENEKANSLAEEILKVDEFNVAAWYVKCVLSEDLLTTLKLVPKNLRDNADFSNSLVFRIIRMDEFNSFDDLKKYNIEYKVSMGEFKELIFANKLKWIINIDLLINKFFSEFPLRYISGEKLIIENNASMQNALELLDKYVLTLDKTELSDCITPYKFYYHYLKYLIKNDKEDYLALFKNYNNLQEMHWSLTVCLCQVLNHNKKFEDTLKVLDEYLIKGGEDIVEYYIFKAVVLDALEKYKDVEKIFLHYLNLKETLDERTVLNIFYTFFNIQKKYADKNLFEREYNEMMNKTYYFPELKELADLTIKIDFLEEKGEDIKRRLKEINVNSFTLLGCKTLLARNFEGLGLRKDAITCLETFVDKSKITEELRLYIHFLIEQLYDKNDTERRYQELLKLLEFWRKNNDYVDEQLLLVERNLFMDINDLENLIIIDGLLNKFFPENEQYQFFVLLTLDKMGNFEQLKGISETLKTNFENEILGVNISILLLRNKINTPKAFSILFNLAKHKSNTNARRSYFTHSTIFTEYLEKYEEAKIGNWVVYKVDELIDKIKIDKDEGLQGRFLGKKVGDEFIEISKISGNTKNIEIIEIYNDAMKLFRDITEEAYNPINELGFESMKLPENIEDLETFLKNQFGAHGTEQKNYIDESLNEYYNSAKGFIEITKAVFKDDFIDAYNHLTLNLGSKYTTIPSSLTNNYFAEDFGLDFSTLLLFYNLATDFEFKFIHKFKISFQIKLELDRKIQELKVSPVSTLSVNITLDRVEKFMYPDDINEIRIEYLEKVLLWVNNNCIVDKVIEKLELYPKLRENENKFDSDFTKLLVDLMYMSSRLDFRLISSDSFILINNYKSNIYTNILNPEKYLKTYYSEKCDEIFYRQLLKWNYSGIDINFGVLKNEFVDFLAGKDNCYSKAVDNLQFSLHSNPKIIYTCSKFLKEVYLFSSITMENKNRYAFDIIASSFNQMPIKLIKIYEVTIRSEFKLLGNYFDEVLVTFGEVKKLYGLN</sequence>
<dbReference type="OrthoDB" id="1408321at2"/>
<dbReference type="EMBL" id="FTOI01000008">
    <property type="protein sequence ID" value="SIS84696.1"/>
    <property type="molecule type" value="Genomic_DNA"/>
</dbReference>
<dbReference type="RefSeq" id="WP_076387298.1">
    <property type="nucleotide sequence ID" value="NZ_FTOI01000008.1"/>
</dbReference>
<protein>
    <recommendedName>
        <fullName evidence="4">Tetratricopeptide repeat protein</fullName>
    </recommendedName>
</protein>
<keyword evidence="1" id="KW-0175">Coiled coil</keyword>
<keyword evidence="3" id="KW-1185">Reference proteome</keyword>
<evidence type="ECO:0000313" key="2">
    <source>
        <dbReference type="EMBL" id="SIS84696.1"/>
    </source>
</evidence>
<evidence type="ECO:0000256" key="1">
    <source>
        <dbReference type="SAM" id="Coils"/>
    </source>
</evidence>
<reference evidence="3" key="1">
    <citation type="submission" date="2017-01" db="EMBL/GenBank/DDBJ databases">
        <authorList>
            <person name="Varghese N."/>
            <person name="Submissions S."/>
        </authorList>
    </citation>
    <scope>NUCLEOTIDE SEQUENCE [LARGE SCALE GENOMIC DNA]</scope>
    <source>
        <strain evidence="3">DSM 23145</strain>
    </source>
</reference>
<proteinExistence type="predicted"/>
<organism evidence="2 3">
    <name type="scientific">Kaistella chaponensis</name>
    <dbReference type="NCBI Taxonomy" id="713588"/>
    <lineage>
        <taxon>Bacteria</taxon>
        <taxon>Pseudomonadati</taxon>
        <taxon>Bacteroidota</taxon>
        <taxon>Flavobacteriia</taxon>
        <taxon>Flavobacteriales</taxon>
        <taxon>Weeksellaceae</taxon>
        <taxon>Chryseobacterium group</taxon>
        <taxon>Kaistella</taxon>
    </lineage>
</organism>
<evidence type="ECO:0008006" key="4">
    <source>
        <dbReference type="Google" id="ProtNLM"/>
    </source>
</evidence>